<proteinExistence type="predicted"/>
<dbReference type="InterPro" id="IPR029063">
    <property type="entry name" value="SAM-dependent_MTases_sf"/>
</dbReference>
<dbReference type="GO" id="GO:0008168">
    <property type="term" value="F:methyltransferase activity"/>
    <property type="evidence" value="ECO:0007669"/>
    <property type="project" value="UniProtKB-KW"/>
</dbReference>
<gene>
    <name evidence="1" type="ORF">GAY01_15225</name>
</gene>
<dbReference type="GO" id="GO:0032259">
    <property type="term" value="P:methylation"/>
    <property type="evidence" value="ECO:0007669"/>
    <property type="project" value="UniProtKB-KW"/>
</dbReference>
<reference evidence="1 2" key="1">
    <citation type="journal article" date="2019" name="Nat. Med.">
        <title>A library of human gut bacterial isolates paired with longitudinal multiomics data enables mechanistic microbiome research.</title>
        <authorList>
            <person name="Poyet M."/>
            <person name="Groussin M."/>
            <person name="Gibbons S.M."/>
            <person name="Avila-Pacheco J."/>
            <person name="Jiang X."/>
            <person name="Kearney S.M."/>
            <person name="Perrotta A.R."/>
            <person name="Berdy B."/>
            <person name="Zhao S."/>
            <person name="Lieberman T.D."/>
            <person name="Swanson P.K."/>
            <person name="Smith M."/>
            <person name="Roesemann S."/>
            <person name="Alexander J.E."/>
            <person name="Rich S.A."/>
            <person name="Livny J."/>
            <person name="Vlamakis H."/>
            <person name="Clish C."/>
            <person name="Bullock K."/>
            <person name="Deik A."/>
            <person name="Scott J."/>
            <person name="Pierce K.A."/>
            <person name="Xavier R.J."/>
            <person name="Alm E.J."/>
        </authorList>
    </citation>
    <scope>NUCLEOTIDE SEQUENCE [LARGE SCALE GENOMIC DNA]</scope>
    <source>
        <strain evidence="1 2">BIOML-A73</strain>
    </source>
</reference>
<dbReference type="RefSeq" id="WP_172778342.1">
    <property type="nucleotide sequence ID" value="NZ_CAXTQT010000068.1"/>
</dbReference>
<evidence type="ECO:0000313" key="1">
    <source>
        <dbReference type="EMBL" id="KAB3567455.1"/>
    </source>
</evidence>
<accession>A0A6I0GCI8</accession>
<dbReference type="EMBL" id="WCZM01000023">
    <property type="protein sequence ID" value="KAB3567455.1"/>
    <property type="molecule type" value="Genomic_DNA"/>
</dbReference>
<keyword evidence="1" id="KW-0489">Methyltransferase</keyword>
<dbReference type="Proteomes" id="UP000433382">
    <property type="component" value="Unassembled WGS sequence"/>
</dbReference>
<dbReference type="SUPFAM" id="SSF53335">
    <property type="entry name" value="S-adenosyl-L-methionine-dependent methyltransferases"/>
    <property type="match status" value="1"/>
</dbReference>
<keyword evidence="1" id="KW-0808">Transferase</keyword>
<comment type="caution">
    <text evidence="1">The sequence shown here is derived from an EMBL/GenBank/DDBJ whole genome shotgun (WGS) entry which is preliminary data.</text>
</comment>
<evidence type="ECO:0000313" key="2">
    <source>
        <dbReference type="Proteomes" id="UP000433382"/>
    </source>
</evidence>
<sequence>MENGKLILDACCGSRMFWFDKYNPLALFVDKRSETLTAKDRGKTRIIEIKPDVIADFTNLPFEDNSFYMVVFDPPHLKTLGATSWMAKKYGKLPKDWQSLIHDGFTECMRVLKPYGTLVFKWNESEIKTVDVLSVIPFKPLFGHTTGRQSKTIWMCFMKLPINS</sequence>
<name>A0A6I0GCI8_PHOVU</name>
<dbReference type="AlphaFoldDB" id="A0A6I0GCI8"/>
<dbReference type="Gene3D" id="3.40.50.150">
    <property type="entry name" value="Vaccinia Virus protein VP39"/>
    <property type="match status" value="1"/>
</dbReference>
<organism evidence="1 2">
    <name type="scientific">Phocaeicola vulgatus</name>
    <name type="common">Bacteroides vulgatus</name>
    <dbReference type="NCBI Taxonomy" id="821"/>
    <lineage>
        <taxon>Bacteria</taxon>
        <taxon>Pseudomonadati</taxon>
        <taxon>Bacteroidota</taxon>
        <taxon>Bacteroidia</taxon>
        <taxon>Bacteroidales</taxon>
        <taxon>Bacteroidaceae</taxon>
        <taxon>Phocaeicola</taxon>
    </lineage>
</organism>
<protein>
    <submittedName>
        <fullName evidence="1">Class I SAM-dependent methyltransferase</fullName>
    </submittedName>
</protein>